<feature type="binding site" evidence="2">
    <location>
        <position position="181"/>
    </location>
    <ligand>
        <name>substrate</name>
    </ligand>
</feature>
<feature type="binding site" evidence="2">
    <location>
        <position position="54"/>
    </location>
    <ligand>
        <name>Mn(2+)</name>
        <dbReference type="ChEBI" id="CHEBI:29035"/>
        <label>1</label>
    </ligand>
</feature>
<feature type="binding site" evidence="2">
    <location>
        <position position="211"/>
    </location>
    <ligand>
        <name>Mn(2+)</name>
        <dbReference type="ChEBI" id="CHEBI:29035"/>
        <label>1</label>
    </ligand>
</feature>
<dbReference type="InterPro" id="IPR043461">
    <property type="entry name" value="LpxH-like"/>
</dbReference>
<dbReference type="GO" id="GO:0016787">
    <property type="term" value="F:hydrolase activity"/>
    <property type="evidence" value="ECO:0007669"/>
    <property type="project" value="UniProtKB-KW"/>
</dbReference>
<dbReference type="EMBL" id="CP133720">
    <property type="protein sequence ID" value="WMW82304.1"/>
    <property type="molecule type" value="Genomic_DNA"/>
</dbReference>
<dbReference type="InterPro" id="IPR029052">
    <property type="entry name" value="Metallo-depent_PP-like"/>
</dbReference>
<sequence length="265" mass="29759">MNSDQIKISKNQQFPAMFVSDIHLSPAAPKTAERFLAFLNDQARCAQRLYLLGDIFEYWAGDDDLESPEHQETIGALKTLVQSGTELFWIAGNRDFLVGQTFAAHVGITLLPDPFSLIIGGRKLVLSHGDELCTDDIEYIKFRTMVRHPDWQAQFLAQDLAQRKAIISHMRQKSHEEQQGKAMSIMDVNATAVKNLLVKYPGYDLIHGHTHRHAIHQEQAGTRYVLPDWDFDGGGSHRGAFLALDTAGLLHFEYIADAVHLTSPP</sequence>
<dbReference type="RefSeq" id="WP_309483777.1">
    <property type="nucleotide sequence ID" value="NZ_CP133720.1"/>
</dbReference>
<feature type="binding site" evidence="2">
    <location>
        <begin position="93"/>
        <end position="94"/>
    </location>
    <ligand>
        <name>substrate</name>
    </ligand>
</feature>
<feature type="binding site" evidence="2">
    <location>
        <position position="209"/>
    </location>
    <ligand>
        <name>Mn(2+)</name>
        <dbReference type="ChEBI" id="CHEBI:29035"/>
        <label>2</label>
    </ligand>
</feature>
<dbReference type="PANTHER" id="PTHR34990:SF1">
    <property type="entry name" value="UDP-2,3-DIACYLGLUCOSAMINE HYDROLASE"/>
    <property type="match status" value="1"/>
</dbReference>
<reference evidence="3" key="1">
    <citation type="submission" date="2023-09" db="EMBL/GenBank/DDBJ databases">
        <title>Undibacterium sp. 20NA77.5 isolated from freshwater.</title>
        <authorList>
            <person name="Le V."/>
            <person name="Ko S.-R."/>
            <person name="Ahn C.-Y."/>
            <person name="Oh H.-M."/>
        </authorList>
    </citation>
    <scope>NUCLEOTIDE SEQUENCE</scope>
    <source>
        <strain evidence="3">20NA77.5</strain>
    </source>
</reference>
<feature type="binding site" evidence="2">
    <location>
        <position position="54"/>
    </location>
    <ligand>
        <name>Mn(2+)</name>
        <dbReference type="ChEBI" id="CHEBI:29035"/>
        <label>2</label>
    </ligand>
</feature>
<evidence type="ECO:0000313" key="3">
    <source>
        <dbReference type="EMBL" id="WMW82304.1"/>
    </source>
</evidence>
<comment type="pathway">
    <text evidence="2">Glycolipid biosynthesis; lipid IV(A) biosynthesis; lipid IV(A) from (3R)-3-hydroxytetradecanoyl-[acyl-carrier-protein] and UDP-N-acetyl-alpha-D-glucosamine: step 4/6.</text>
</comment>
<feature type="binding site" evidence="2">
    <location>
        <position position="128"/>
    </location>
    <ligand>
        <name>Mn(2+)</name>
        <dbReference type="ChEBI" id="CHEBI:29035"/>
        <label>2</label>
    </ligand>
</feature>
<keyword evidence="2" id="KW-0479">Metal-binding</keyword>
<feature type="binding site" evidence="2">
    <location>
        <position position="209"/>
    </location>
    <ligand>
        <name>substrate</name>
    </ligand>
</feature>
<evidence type="ECO:0000313" key="4">
    <source>
        <dbReference type="Proteomes" id="UP001181355"/>
    </source>
</evidence>
<comment type="catalytic activity">
    <reaction evidence="2">
        <text>UDP-2-N,3-O-bis[(3R)-3-hydroxytetradecanoyl]-alpha-D-glucosamine + H2O = 2-N,3-O-bis[(3R)-3-hydroxytetradecanoyl]-alpha-D-glucosaminyl 1-phosphate + UMP + 2 H(+)</text>
        <dbReference type="Rhea" id="RHEA:25213"/>
        <dbReference type="ChEBI" id="CHEBI:15377"/>
        <dbReference type="ChEBI" id="CHEBI:15378"/>
        <dbReference type="ChEBI" id="CHEBI:57865"/>
        <dbReference type="ChEBI" id="CHEBI:57957"/>
        <dbReference type="ChEBI" id="CHEBI:78847"/>
        <dbReference type="EC" id="3.6.1.54"/>
    </reaction>
</comment>
<keyword evidence="2" id="KW-0472">Membrane</keyword>
<dbReference type="CDD" id="cd07398">
    <property type="entry name" value="MPP_YbbF-LpxH"/>
    <property type="match status" value="1"/>
</dbReference>
<dbReference type="EC" id="3.6.1.54" evidence="2"/>
<gene>
    <name evidence="2" type="primary">lpxH</name>
    <name evidence="3" type="ORF">RF679_08515</name>
</gene>
<feature type="binding site" evidence="2">
    <location>
        <position position="136"/>
    </location>
    <ligand>
        <name>substrate</name>
    </ligand>
</feature>
<dbReference type="Gene3D" id="3.60.21.10">
    <property type="match status" value="1"/>
</dbReference>
<dbReference type="PANTHER" id="PTHR34990">
    <property type="entry name" value="UDP-2,3-DIACYLGLUCOSAMINE HYDROLASE-RELATED"/>
    <property type="match status" value="1"/>
</dbReference>
<keyword evidence="2" id="KW-0444">Lipid biosynthesis</keyword>
<comment type="function">
    <text evidence="2">Hydrolyzes the pyrophosphate bond of UDP-2,3-diacylglucosamine to yield 2,3-diacylglucosamine 1-phosphate (lipid X) and UMP by catalyzing the attack of water at the alpha-P atom. Involved in the biosynthesis of lipid A, a phosphorylated glycolipid that anchors the lipopolysaccharide to the outer membrane of the cell.</text>
</comment>
<keyword evidence="2" id="KW-0441">Lipid A biosynthesis</keyword>
<feature type="binding site" evidence="2">
    <location>
        <position position="21"/>
    </location>
    <ligand>
        <name>Mn(2+)</name>
        <dbReference type="ChEBI" id="CHEBI:29035"/>
        <label>1</label>
    </ligand>
</feature>
<protein>
    <recommendedName>
        <fullName evidence="2">UDP-2,3-diacylglucosamine hydrolase</fullName>
        <ecNumber evidence="2">3.6.1.54</ecNumber>
    </recommendedName>
    <alternativeName>
        <fullName evidence="2">UDP-2,3-diacylglucosamine diphosphatase</fullName>
    </alternativeName>
</protein>
<feature type="binding site" evidence="2">
    <location>
        <position position="23"/>
    </location>
    <ligand>
        <name>Mn(2+)</name>
        <dbReference type="ChEBI" id="CHEBI:29035"/>
        <label>1</label>
    </ligand>
</feature>
<keyword evidence="2" id="KW-0997">Cell inner membrane</keyword>
<keyword evidence="4" id="KW-1185">Reference proteome</keyword>
<evidence type="ECO:0000256" key="1">
    <source>
        <dbReference type="ARBA" id="ARBA00022801"/>
    </source>
</evidence>
<keyword evidence="1 2" id="KW-0378">Hydrolase</keyword>
<accession>A0ABY9RM78</accession>
<organism evidence="3 4">
    <name type="scientific">Undibacterium cyanobacteriorum</name>
    <dbReference type="NCBI Taxonomy" id="3073561"/>
    <lineage>
        <taxon>Bacteria</taxon>
        <taxon>Pseudomonadati</taxon>
        <taxon>Pseudomonadota</taxon>
        <taxon>Betaproteobacteria</taxon>
        <taxon>Burkholderiales</taxon>
        <taxon>Oxalobacteraceae</taxon>
        <taxon>Undibacterium</taxon>
    </lineage>
</organism>
<feature type="binding site" evidence="2">
    <location>
        <position position="178"/>
    </location>
    <ligand>
        <name>substrate</name>
    </ligand>
</feature>
<dbReference type="SUPFAM" id="SSF56300">
    <property type="entry name" value="Metallo-dependent phosphatases"/>
    <property type="match status" value="1"/>
</dbReference>
<keyword evidence="2" id="KW-0443">Lipid metabolism</keyword>
<keyword evidence="2" id="KW-0464">Manganese</keyword>
<dbReference type="HAMAP" id="MF_00575">
    <property type="entry name" value="LpxH"/>
    <property type="match status" value="1"/>
</dbReference>
<keyword evidence="2" id="KW-1003">Cell membrane</keyword>
<feature type="binding site" evidence="2">
    <location>
        <position position="93"/>
    </location>
    <ligand>
        <name>Mn(2+)</name>
        <dbReference type="ChEBI" id="CHEBI:29035"/>
        <label>2</label>
    </ligand>
</feature>
<comment type="subcellular location">
    <subcellularLocation>
        <location evidence="2">Cell inner membrane</location>
        <topology evidence="2">Peripheral membrane protein</topology>
        <orientation evidence="2">Cytoplasmic side</orientation>
    </subcellularLocation>
</comment>
<dbReference type="InterPro" id="IPR010138">
    <property type="entry name" value="UDP-diacylglucosamine_Hdrlase"/>
</dbReference>
<evidence type="ECO:0000256" key="2">
    <source>
        <dbReference type="HAMAP-Rule" id="MF_00575"/>
    </source>
</evidence>
<proteinExistence type="inferred from homology"/>
<dbReference type="NCBIfam" id="NF003743">
    <property type="entry name" value="PRK05340.1"/>
    <property type="match status" value="1"/>
</dbReference>
<name>A0ABY9RM78_9BURK</name>
<dbReference type="NCBIfam" id="TIGR01854">
    <property type="entry name" value="lipid_A_lpxH"/>
    <property type="match status" value="1"/>
</dbReference>
<feature type="binding site" evidence="2">
    <location>
        <position position="174"/>
    </location>
    <ligand>
        <name>substrate</name>
    </ligand>
</feature>
<comment type="similarity">
    <text evidence="2">Belongs to the LpxH family.</text>
</comment>
<dbReference type="Proteomes" id="UP001181355">
    <property type="component" value="Chromosome"/>
</dbReference>
<comment type="cofactor">
    <cofactor evidence="2">
        <name>Mn(2+)</name>
        <dbReference type="ChEBI" id="CHEBI:29035"/>
    </cofactor>
    <text evidence="2">Binds 2 Mn(2+) ions per subunit in a binuclear metal center.</text>
</comment>